<accession>A0A0M3JSP3</accession>
<dbReference type="GO" id="GO:0016020">
    <property type="term" value="C:membrane"/>
    <property type="evidence" value="ECO:0007669"/>
    <property type="project" value="UniProtKB-SubCell"/>
</dbReference>
<feature type="transmembrane region" description="Helical" evidence="6">
    <location>
        <begin position="188"/>
        <end position="207"/>
    </location>
</feature>
<sequence>LNYLPSGSLFFWASLGIRIAESIADTAFVTSSFAIGAKCFPGKIATIIGVMETFAGLGYTAGPPIGGLLYEIGGFQLPFIVLGAILITVSILSYFLIEKFEDEPIDDEKGMLGMLRIPAIWIVVYAVVICAMSLSFLDPTLANHLESFNLTPTFVGLMFLLCGGIYTITAPLWGLLIDQYDCKKTIMLFGSVATVFAMMVIGPSPLLNLDKSLIWIGIALGLLGIAEGAMYIPTFQSCLDAVREAGYEDSFQTYGCVSGVFQSAFAFGSFFGPTIGGFSVEWIGFEWTTTIIAIVHVVFVS</sequence>
<feature type="transmembrane region" description="Helical" evidence="6">
    <location>
        <begin position="213"/>
        <end position="232"/>
    </location>
</feature>
<evidence type="ECO:0000256" key="1">
    <source>
        <dbReference type="ARBA" id="ARBA00004141"/>
    </source>
</evidence>
<name>A0A0M3JSP3_ANISI</name>
<evidence type="ECO:0000256" key="4">
    <source>
        <dbReference type="ARBA" id="ARBA00022989"/>
    </source>
</evidence>
<dbReference type="InterPro" id="IPR036259">
    <property type="entry name" value="MFS_trans_sf"/>
</dbReference>
<dbReference type="PROSITE" id="PS50850">
    <property type="entry name" value="MFS"/>
    <property type="match status" value="1"/>
</dbReference>
<dbReference type="PANTHER" id="PTHR23506:SF26">
    <property type="entry name" value="MFS-TYPE TRANSPORTER SLC18B1"/>
    <property type="match status" value="1"/>
</dbReference>
<evidence type="ECO:0000256" key="2">
    <source>
        <dbReference type="ARBA" id="ARBA00022448"/>
    </source>
</evidence>
<comment type="subcellular location">
    <subcellularLocation>
        <location evidence="1">Membrane</location>
        <topology evidence="1">Multi-pass membrane protein</topology>
    </subcellularLocation>
</comment>
<dbReference type="AlphaFoldDB" id="A0A0M3JSP3"/>
<dbReference type="Gene3D" id="1.20.1250.20">
    <property type="entry name" value="MFS general substrate transporter like domains"/>
    <property type="match status" value="2"/>
</dbReference>
<evidence type="ECO:0000259" key="7">
    <source>
        <dbReference type="PROSITE" id="PS50850"/>
    </source>
</evidence>
<keyword evidence="5 6" id="KW-0472">Membrane</keyword>
<protein>
    <submittedName>
        <fullName evidence="8">MFS-type transporter SLC18B1 (inferred by orthology to a human protein)</fullName>
    </submittedName>
</protein>
<evidence type="ECO:0000256" key="6">
    <source>
        <dbReference type="SAM" id="Phobius"/>
    </source>
</evidence>
<dbReference type="SUPFAM" id="SSF103473">
    <property type="entry name" value="MFS general substrate transporter"/>
    <property type="match status" value="1"/>
</dbReference>
<evidence type="ECO:0000256" key="5">
    <source>
        <dbReference type="ARBA" id="ARBA00023136"/>
    </source>
</evidence>
<dbReference type="WBParaSite" id="ASIM_0001101001-mRNA-1">
    <property type="protein sequence ID" value="ASIM_0001101001-mRNA-1"/>
    <property type="gene ID" value="ASIM_0001101001"/>
</dbReference>
<feature type="transmembrane region" description="Helical" evidence="6">
    <location>
        <begin position="253"/>
        <end position="276"/>
    </location>
</feature>
<dbReference type="Pfam" id="PF07690">
    <property type="entry name" value="MFS_1"/>
    <property type="match status" value="1"/>
</dbReference>
<dbReference type="InterPro" id="IPR020846">
    <property type="entry name" value="MFS_dom"/>
</dbReference>
<dbReference type="InterPro" id="IPR011701">
    <property type="entry name" value="MFS"/>
</dbReference>
<reference evidence="8" key="1">
    <citation type="submission" date="2016-04" db="UniProtKB">
        <authorList>
            <consortium name="WormBaseParasite"/>
        </authorList>
    </citation>
    <scope>IDENTIFICATION</scope>
</reference>
<keyword evidence="2" id="KW-0813">Transport</keyword>
<dbReference type="GO" id="GO:0022857">
    <property type="term" value="F:transmembrane transporter activity"/>
    <property type="evidence" value="ECO:0007669"/>
    <property type="project" value="InterPro"/>
</dbReference>
<feature type="transmembrane region" description="Helical" evidence="6">
    <location>
        <begin position="118"/>
        <end position="137"/>
    </location>
</feature>
<proteinExistence type="predicted"/>
<feature type="transmembrane region" description="Helical" evidence="6">
    <location>
        <begin position="77"/>
        <end position="97"/>
    </location>
</feature>
<evidence type="ECO:0000256" key="3">
    <source>
        <dbReference type="ARBA" id="ARBA00022692"/>
    </source>
</evidence>
<evidence type="ECO:0000313" key="8">
    <source>
        <dbReference type="WBParaSite" id="ASIM_0001101001-mRNA-1"/>
    </source>
</evidence>
<keyword evidence="3 6" id="KW-0812">Transmembrane</keyword>
<feature type="domain" description="Major facilitator superfamily (MFS) profile" evidence="7">
    <location>
        <begin position="119"/>
        <end position="301"/>
    </location>
</feature>
<keyword evidence="4 6" id="KW-1133">Transmembrane helix</keyword>
<organism evidence="8">
    <name type="scientific">Anisakis simplex</name>
    <name type="common">Herring worm</name>
    <dbReference type="NCBI Taxonomy" id="6269"/>
    <lineage>
        <taxon>Eukaryota</taxon>
        <taxon>Metazoa</taxon>
        <taxon>Ecdysozoa</taxon>
        <taxon>Nematoda</taxon>
        <taxon>Chromadorea</taxon>
        <taxon>Rhabditida</taxon>
        <taxon>Spirurina</taxon>
        <taxon>Ascaridomorpha</taxon>
        <taxon>Ascaridoidea</taxon>
        <taxon>Anisakidae</taxon>
        <taxon>Anisakis</taxon>
        <taxon>Anisakis simplex complex</taxon>
    </lineage>
</organism>
<dbReference type="PANTHER" id="PTHR23506">
    <property type="entry name" value="GH10249P"/>
    <property type="match status" value="1"/>
</dbReference>
<feature type="transmembrane region" description="Helical" evidence="6">
    <location>
        <begin position="282"/>
        <end position="300"/>
    </location>
</feature>
<dbReference type="InterPro" id="IPR050930">
    <property type="entry name" value="MFS_Vesicular_Transporter"/>
</dbReference>
<feature type="transmembrane region" description="Helical" evidence="6">
    <location>
        <begin position="157"/>
        <end position="176"/>
    </location>
</feature>